<proteinExistence type="predicted"/>
<feature type="transmembrane region" description="Helical" evidence="1">
    <location>
        <begin position="124"/>
        <end position="142"/>
    </location>
</feature>
<dbReference type="KEGG" id="sbf:JCM31447_01040"/>
<keyword evidence="1" id="KW-1133">Transmembrane helix</keyword>
<feature type="transmembrane region" description="Helical" evidence="1">
    <location>
        <begin position="46"/>
        <end position="69"/>
    </location>
</feature>
<keyword evidence="1" id="KW-0472">Membrane</keyword>
<sequence length="360" mass="43156">MEYKNNTKFLIQVKAFYGKYSVLLPWLSLLWGIISSFLLIRDYSKSIRLSVFTLLFLFFIISMSTWYSFIKNSSSDNIQNLKKIQKSLHKRKDLFEFFGSTATQYFVQYIFMFCLPFVYFKKSWFWFVLLLVFSLLTLWDPFWTRLFRYSFFRLLLRFLAFYLTFSFSFVVLFPKSLDVFYNLLLVFGILIIFPWKRIFSHNNFKWTQFISTSIMAIIMIIHAFLPYEFKFPLLSIWIEDARFSFEKPKSIDFKSIDTNKIDKKYFLGKMNSNSKLCSITPIIAPIGVSYEIIHEWYVDNQFIDKILLPEVKGLNNKDKFNTYSCKRYFPNIKNAKEIRVKAFLKNGIYIGQDSFSIKSD</sequence>
<dbReference type="AlphaFoldDB" id="A0A4V0P219"/>
<evidence type="ECO:0000313" key="2">
    <source>
        <dbReference type="EMBL" id="BBH51687.1"/>
    </source>
</evidence>
<name>A0A4V0P219_FLUSA</name>
<feature type="transmembrane region" description="Helical" evidence="1">
    <location>
        <begin position="94"/>
        <end position="118"/>
    </location>
</feature>
<dbReference type="RefSeq" id="WP_130605471.1">
    <property type="nucleotide sequence ID" value="NZ_AP019368.1"/>
</dbReference>
<reference evidence="2 3" key="1">
    <citation type="submission" date="2018-12" db="EMBL/GenBank/DDBJ databases">
        <title>Rubrispira sanarue gen. nov., sp., nov., a member of the order Silvanigrellales, isolated from a brackish lake in Hamamatsu Japan.</title>
        <authorList>
            <person name="Maejima Y."/>
            <person name="Iino T."/>
            <person name="Muraguchi Y."/>
            <person name="Fukuda K."/>
            <person name="Nojiri H."/>
            <person name="Ohkuma M."/>
            <person name="Moriuchi R."/>
            <person name="Dohra H."/>
            <person name="Kimbara K."/>
            <person name="Shintani M."/>
        </authorList>
    </citation>
    <scope>NUCLEOTIDE SEQUENCE [LARGE SCALE GENOMIC DNA]</scope>
    <source>
        <strain evidence="2 3">RF1110005</strain>
    </source>
</reference>
<feature type="transmembrane region" description="Helical" evidence="1">
    <location>
        <begin position="20"/>
        <end position="40"/>
    </location>
</feature>
<keyword evidence="1" id="KW-0812">Transmembrane</keyword>
<accession>A0A4V0P219</accession>
<dbReference type="Proteomes" id="UP000291236">
    <property type="component" value="Chromosome"/>
</dbReference>
<feature type="transmembrane region" description="Helical" evidence="1">
    <location>
        <begin position="179"/>
        <end position="195"/>
    </location>
</feature>
<protein>
    <submittedName>
        <fullName evidence="2">Uncharacterized protein</fullName>
    </submittedName>
</protein>
<dbReference type="OrthoDB" id="5290823at2"/>
<keyword evidence="3" id="KW-1185">Reference proteome</keyword>
<evidence type="ECO:0000256" key="1">
    <source>
        <dbReference type="SAM" id="Phobius"/>
    </source>
</evidence>
<evidence type="ECO:0000313" key="3">
    <source>
        <dbReference type="Proteomes" id="UP000291236"/>
    </source>
</evidence>
<feature type="transmembrane region" description="Helical" evidence="1">
    <location>
        <begin position="207"/>
        <end position="225"/>
    </location>
</feature>
<feature type="transmembrane region" description="Helical" evidence="1">
    <location>
        <begin position="154"/>
        <end position="173"/>
    </location>
</feature>
<gene>
    <name evidence="2" type="ORF">JCM31447_01040</name>
</gene>
<organism evidence="2 3">
    <name type="scientific">Fluviispira sanaruensis</name>
    <dbReference type="NCBI Taxonomy" id="2493639"/>
    <lineage>
        <taxon>Bacteria</taxon>
        <taxon>Pseudomonadati</taxon>
        <taxon>Bdellovibrionota</taxon>
        <taxon>Oligoflexia</taxon>
        <taxon>Silvanigrellales</taxon>
        <taxon>Silvanigrellaceae</taxon>
        <taxon>Fluviispira</taxon>
    </lineage>
</organism>
<dbReference type="EMBL" id="AP019368">
    <property type="protein sequence ID" value="BBH51687.1"/>
    <property type="molecule type" value="Genomic_DNA"/>
</dbReference>